<gene>
    <name evidence="5" type="ORF">B5D82_07875</name>
</gene>
<dbReference type="SUPFAM" id="SSF55073">
    <property type="entry name" value="Nucleotide cyclase"/>
    <property type="match status" value="1"/>
</dbReference>
<protein>
    <submittedName>
        <fullName evidence="5">GGDEF domain-containing protein</fullName>
    </submittedName>
</protein>
<keyword evidence="6" id="KW-1185">Reference proteome</keyword>
<dbReference type="CDD" id="cd00130">
    <property type="entry name" value="PAS"/>
    <property type="match status" value="2"/>
</dbReference>
<dbReference type="InterPro" id="IPR000014">
    <property type="entry name" value="PAS"/>
</dbReference>
<dbReference type="Pfam" id="PF13426">
    <property type="entry name" value="PAS_9"/>
    <property type="match status" value="1"/>
</dbReference>
<reference evidence="5 6" key="1">
    <citation type="submission" date="2017-08" db="EMBL/GenBank/DDBJ databases">
        <title>Complete genome of Colwellia sp. NB097-1, a psychrophile bacterium ioslated from Bering Sea.</title>
        <authorList>
            <person name="Chen X."/>
        </authorList>
    </citation>
    <scope>NUCLEOTIDE SEQUENCE [LARGE SCALE GENOMIC DNA]</scope>
    <source>
        <strain evidence="5 6">NB097-1</strain>
    </source>
</reference>
<accession>A0A222G7A6</accession>
<proteinExistence type="predicted"/>
<evidence type="ECO:0000259" key="2">
    <source>
        <dbReference type="PROSITE" id="PS50112"/>
    </source>
</evidence>
<organism evidence="5 6">
    <name type="scientific">Cognaticolwellia beringensis</name>
    <dbReference type="NCBI Taxonomy" id="1967665"/>
    <lineage>
        <taxon>Bacteria</taxon>
        <taxon>Pseudomonadati</taxon>
        <taxon>Pseudomonadota</taxon>
        <taxon>Gammaproteobacteria</taxon>
        <taxon>Alteromonadales</taxon>
        <taxon>Colwelliaceae</taxon>
        <taxon>Cognaticolwellia</taxon>
    </lineage>
</organism>
<dbReference type="InterPro" id="IPR013767">
    <property type="entry name" value="PAS_fold"/>
</dbReference>
<feature type="domain" description="GGDEF" evidence="4">
    <location>
        <begin position="327"/>
        <end position="460"/>
    </location>
</feature>
<dbReference type="OrthoDB" id="9799509at2"/>
<dbReference type="PROSITE" id="PS50112">
    <property type="entry name" value="PAS"/>
    <property type="match status" value="1"/>
</dbReference>
<dbReference type="PANTHER" id="PTHR46663">
    <property type="entry name" value="DIGUANYLATE CYCLASE DGCT-RELATED"/>
    <property type="match status" value="1"/>
</dbReference>
<dbReference type="GO" id="GO:0006355">
    <property type="term" value="P:regulation of DNA-templated transcription"/>
    <property type="evidence" value="ECO:0007669"/>
    <property type="project" value="InterPro"/>
</dbReference>
<dbReference type="Gene3D" id="3.30.70.270">
    <property type="match status" value="1"/>
</dbReference>
<dbReference type="EMBL" id="CP020465">
    <property type="protein sequence ID" value="ASP47680.1"/>
    <property type="molecule type" value="Genomic_DNA"/>
</dbReference>
<dbReference type="PROSITE" id="PS50113">
    <property type="entry name" value="PAC"/>
    <property type="match status" value="1"/>
</dbReference>
<dbReference type="RefSeq" id="WP_081150552.1">
    <property type="nucleotide sequence ID" value="NZ_CP020465.1"/>
</dbReference>
<dbReference type="InterPro" id="IPR052163">
    <property type="entry name" value="DGC-Regulatory_Protein"/>
</dbReference>
<evidence type="ECO:0000313" key="6">
    <source>
        <dbReference type="Proteomes" id="UP000202259"/>
    </source>
</evidence>
<sequence>MKNFYGLNLKNLLEKAPVGVIIHRWDTCIVYANPTALSLFNLTFDQIVGKDIFDPEWSFVDDAGKKLQLDDYPVNKVKRTQKSIKNEIIGVVTSTQDQPRWLMVNAYMEGELNSDSRSIIVSFNDISDFKQLYFFSDIVENTQDIVIVCEADNIKYPTGPKIIYVNKAFETLTGYKKEEVIGETPRILQGDLTDKEAMSRIKEALTNHQAVTETLLNYDINGRPYWIEMNIIPLKNKYGEVTHFGAIERDVSERKFHLEQLQYRNQELKALKSELEQLVQERTAELQNAKEKLEKIAFLDPLTNIPNRRFFIDQTHRLIKSCNRRQLSIAFGLLDIDDFKQVNDTHGHDAGDLILKKLAEYFAVFFRADEAYCRYGGEEFAFTLVIEKASDLEIITTRLINGIRDLKVSVNGHDLSVSASAGFKLCHPSYGVDFEKEMKQADVALYQSKKNGKNRATILK</sequence>
<dbReference type="Gene3D" id="3.30.450.20">
    <property type="entry name" value="PAS domain"/>
    <property type="match status" value="2"/>
</dbReference>
<evidence type="ECO:0000313" key="5">
    <source>
        <dbReference type="EMBL" id="ASP47680.1"/>
    </source>
</evidence>
<dbReference type="CDD" id="cd01949">
    <property type="entry name" value="GGDEF"/>
    <property type="match status" value="1"/>
</dbReference>
<evidence type="ECO:0000256" key="1">
    <source>
        <dbReference type="SAM" id="Coils"/>
    </source>
</evidence>
<dbReference type="PROSITE" id="PS50887">
    <property type="entry name" value="GGDEF"/>
    <property type="match status" value="1"/>
</dbReference>
<dbReference type="Pfam" id="PF00989">
    <property type="entry name" value="PAS"/>
    <property type="match status" value="1"/>
</dbReference>
<dbReference type="InterPro" id="IPR000160">
    <property type="entry name" value="GGDEF_dom"/>
</dbReference>
<feature type="domain" description="PAC" evidence="3">
    <location>
        <begin position="209"/>
        <end position="263"/>
    </location>
</feature>
<dbReference type="AlphaFoldDB" id="A0A222G7A6"/>
<evidence type="ECO:0000259" key="3">
    <source>
        <dbReference type="PROSITE" id="PS50113"/>
    </source>
</evidence>
<dbReference type="SMART" id="SM00091">
    <property type="entry name" value="PAS"/>
    <property type="match status" value="2"/>
</dbReference>
<evidence type="ECO:0000259" key="4">
    <source>
        <dbReference type="PROSITE" id="PS50887"/>
    </source>
</evidence>
<dbReference type="Pfam" id="PF00990">
    <property type="entry name" value="GGDEF"/>
    <property type="match status" value="1"/>
</dbReference>
<dbReference type="Proteomes" id="UP000202259">
    <property type="component" value="Chromosome"/>
</dbReference>
<dbReference type="InterPro" id="IPR043128">
    <property type="entry name" value="Rev_trsase/Diguanyl_cyclase"/>
</dbReference>
<dbReference type="InterPro" id="IPR035965">
    <property type="entry name" value="PAS-like_dom_sf"/>
</dbReference>
<feature type="domain" description="PAS" evidence="2">
    <location>
        <begin position="131"/>
        <end position="214"/>
    </location>
</feature>
<dbReference type="SMART" id="SM00086">
    <property type="entry name" value="PAC"/>
    <property type="match status" value="1"/>
</dbReference>
<dbReference type="InterPro" id="IPR000700">
    <property type="entry name" value="PAS-assoc_C"/>
</dbReference>
<feature type="coiled-coil region" evidence="1">
    <location>
        <begin position="258"/>
        <end position="296"/>
    </location>
</feature>
<dbReference type="NCBIfam" id="TIGR00229">
    <property type="entry name" value="sensory_box"/>
    <property type="match status" value="1"/>
</dbReference>
<keyword evidence="1" id="KW-0175">Coiled coil</keyword>
<dbReference type="NCBIfam" id="TIGR00254">
    <property type="entry name" value="GGDEF"/>
    <property type="match status" value="1"/>
</dbReference>
<dbReference type="SMART" id="SM00267">
    <property type="entry name" value="GGDEF"/>
    <property type="match status" value="1"/>
</dbReference>
<dbReference type="SUPFAM" id="SSF55785">
    <property type="entry name" value="PYP-like sensor domain (PAS domain)"/>
    <property type="match status" value="2"/>
</dbReference>
<name>A0A222G7A6_9GAMM</name>
<dbReference type="PANTHER" id="PTHR46663:SF3">
    <property type="entry name" value="SLL0267 PROTEIN"/>
    <property type="match status" value="1"/>
</dbReference>
<dbReference type="InterPro" id="IPR029787">
    <property type="entry name" value="Nucleotide_cyclase"/>
</dbReference>
<dbReference type="KEGG" id="cber:B5D82_07875"/>
<dbReference type="InterPro" id="IPR001610">
    <property type="entry name" value="PAC"/>
</dbReference>